<dbReference type="RefSeq" id="WP_146836521.1">
    <property type="nucleotide sequence ID" value="NZ_BJVQ01000019.1"/>
</dbReference>
<keyword evidence="1" id="KW-0812">Transmembrane</keyword>
<keyword evidence="3" id="KW-1185">Reference proteome</keyword>
<evidence type="ECO:0000313" key="2">
    <source>
        <dbReference type="EMBL" id="GEL46585.1"/>
    </source>
</evidence>
<keyword evidence="1" id="KW-0472">Membrane</keyword>
<keyword evidence="1" id="KW-1133">Transmembrane helix</keyword>
<proteinExistence type="predicted"/>
<organism evidence="2 3">
    <name type="scientific">Cellulomonas hominis</name>
    <dbReference type="NCBI Taxonomy" id="156981"/>
    <lineage>
        <taxon>Bacteria</taxon>
        <taxon>Bacillati</taxon>
        <taxon>Actinomycetota</taxon>
        <taxon>Actinomycetes</taxon>
        <taxon>Micrococcales</taxon>
        <taxon>Cellulomonadaceae</taxon>
        <taxon>Cellulomonas</taxon>
    </lineage>
</organism>
<reference evidence="2 3" key="1">
    <citation type="submission" date="2019-07" db="EMBL/GenBank/DDBJ databases">
        <title>Whole genome shotgun sequence of Cellulomonas hominis NBRC 16055.</title>
        <authorList>
            <person name="Hosoyama A."/>
            <person name="Uohara A."/>
            <person name="Ohji S."/>
            <person name="Ichikawa N."/>
        </authorList>
    </citation>
    <scope>NUCLEOTIDE SEQUENCE [LARGE SCALE GENOMIC DNA]</scope>
    <source>
        <strain evidence="2 3">NBRC 16055</strain>
    </source>
</reference>
<evidence type="ECO:0000313" key="3">
    <source>
        <dbReference type="Proteomes" id="UP000321723"/>
    </source>
</evidence>
<dbReference type="EMBL" id="BJVQ01000019">
    <property type="protein sequence ID" value="GEL46585.1"/>
    <property type="molecule type" value="Genomic_DNA"/>
</dbReference>
<sequence length="166" mass="17973">MRPAPRWLVWTTDRDDEGEETYLLFAPHDHEGVRRRRAQEIAAGQVLSVTAGAAAGFVLGPAVGAALWAFLAAAAAVLTIDSTYGRATIRTSWTPLLADLELARRRAPHLLPDLHERAWGTLAPGTVSSYRDSVARAAELKALRARLAAEVTAQGVSELDAFMRSM</sequence>
<protein>
    <submittedName>
        <fullName evidence="2">Uncharacterized protein</fullName>
    </submittedName>
</protein>
<name>A0A511FBI9_9CELL</name>
<dbReference type="Proteomes" id="UP000321723">
    <property type="component" value="Unassembled WGS sequence"/>
</dbReference>
<comment type="caution">
    <text evidence="2">The sequence shown here is derived from an EMBL/GenBank/DDBJ whole genome shotgun (WGS) entry which is preliminary data.</text>
</comment>
<feature type="transmembrane region" description="Helical" evidence="1">
    <location>
        <begin position="65"/>
        <end position="84"/>
    </location>
</feature>
<accession>A0A511FBI9</accession>
<evidence type="ECO:0000256" key="1">
    <source>
        <dbReference type="SAM" id="Phobius"/>
    </source>
</evidence>
<gene>
    <name evidence="2" type="ORF">CHO01_17010</name>
</gene>
<dbReference type="AlphaFoldDB" id="A0A511FBI9"/>